<protein>
    <recommendedName>
        <fullName evidence="5">Integrator complex subunit 11</fullName>
    </recommendedName>
    <alternativeName>
        <fullName evidence="11">Cleavage and polyadenylation-specific factor 3-like protein</fullName>
    </alternativeName>
</protein>
<organism evidence="14 15">
    <name type="scientific">Etheostoma spectabile</name>
    <name type="common">orangethroat darter</name>
    <dbReference type="NCBI Taxonomy" id="54343"/>
    <lineage>
        <taxon>Eukaryota</taxon>
        <taxon>Metazoa</taxon>
        <taxon>Chordata</taxon>
        <taxon>Craniata</taxon>
        <taxon>Vertebrata</taxon>
        <taxon>Euteleostomi</taxon>
        <taxon>Actinopterygii</taxon>
        <taxon>Neopterygii</taxon>
        <taxon>Teleostei</taxon>
        <taxon>Neoteleostei</taxon>
        <taxon>Acanthomorphata</taxon>
        <taxon>Eupercaria</taxon>
        <taxon>Perciformes</taxon>
        <taxon>Percoidei</taxon>
        <taxon>Percidae</taxon>
        <taxon>Etheostomatinae</taxon>
        <taxon>Etheostoma</taxon>
    </lineage>
</organism>
<evidence type="ECO:0000256" key="8">
    <source>
        <dbReference type="ARBA" id="ARBA00022801"/>
    </source>
</evidence>
<dbReference type="SMART" id="SM00849">
    <property type="entry name" value="Lactamase_B"/>
    <property type="match status" value="1"/>
</dbReference>
<evidence type="ECO:0000256" key="3">
    <source>
        <dbReference type="ARBA" id="ARBA00004496"/>
    </source>
</evidence>
<dbReference type="FunFam" id="3.60.15.10:FF:000003">
    <property type="entry name" value="Integrator complex subunit 11"/>
    <property type="match status" value="1"/>
</dbReference>
<dbReference type="Pfam" id="PF07521">
    <property type="entry name" value="RMMBL"/>
    <property type="match status" value="1"/>
</dbReference>
<dbReference type="InterPro" id="IPR022712">
    <property type="entry name" value="Beta_Casp"/>
</dbReference>
<dbReference type="Proteomes" id="UP000327493">
    <property type="component" value="Chromosome 7"/>
</dbReference>
<dbReference type="FunFam" id="3.40.50.10890:FF:000002">
    <property type="entry name" value="Integrator complex subunit 11"/>
    <property type="match status" value="1"/>
</dbReference>
<dbReference type="InterPro" id="IPR048662">
    <property type="entry name" value="IntS11_C"/>
</dbReference>
<dbReference type="SMART" id="SM01027">
    <property type="entry name" value="Beta-Casp"/>
    <property type="match status" value="1"/>
</dbReference>
<comment type="cofactor">
    <cofactor evidence="1">
        <name>Zn(2+)</name>
        <dbReference type="ChEBI" id="CHEBI:29105"/>
    </cofactor>
</comment>
<dbReference type="Pfam" id="PF10996">
    <property type="entry name" value="Beta-Casp"/>
    <property type="match status" value="1"/>
</dbReference>
<evidence type="ECO:0000313" key="14">
    <source>
        <dbReference type="EMBL" id="KAA8591412.1"/>
    </source>
</evidence>
<dbReference type="InterPro" id="IPR011108">
    <property type="entry name" value="RMMBL"/>
</dbReference>
<dbReference type="SUPFAM" id="SSF56281">
    <property type="entry name" value="Metallo-hydrolase/oxidoreductase"/>
    <property type="match status" value="1"/>
</dbReference>
<dbReference type="GO" id="GO:0046872">
    <property type="term" value="F:metal ion binding"/>
    <property type="evidence" value="ECO:0007669"/>
    <property type="project" value="UniProtKB-KW"/>
</dbReference>
<dbReference type="EMBL" id="VOFY01000007">
    <property type="protein sequence ID" value="KAA8591412.1"/>
    <property type="molecule type" value="Genomic_DNA"/>
</dbReference>
<evidence type="ECO:0000256" key="4">
    <source>
        <dbReference type="ARBA" id="ARBA00007093"/>
    </source>
</evidence>
<evidence type="ECO:0000259" key="13">
    <source>
        <dbReference type="SMART" id="SM01027"/>
    </source>
</evidence>
<dbReference type="GO" id="GO:0005737">
    <property type="term" value="C:cytoplasm"/>
    <property type="evidence" value="ECO:0007669"/>
    <property type="project" value="UniProtKB-SubCell"/>
</dbReference>
<dbReference type="GO" id="GO:0004521">
    <property type="term" value="F:RNA endonuclease activity"/>
    <property type="evidence" value="ECO:0007669"/>
    <property type="project" value="TreeGrafter"/>
</dbReference>
<proteinExistence type="inferred from homology"/>
<dbReference type="Pfam" id="PF16661">
    <property type="entry name" value="Lactamase_B_6"/>
    <property type="match status" value="1"/>
</dbReference>
<dbReference type="GO" id="GO:0005634">
    <property type="term" value="C:nucleus"/>
    <property type="evidence" value="ECO:0007669"/>
    <property type="project" value="UniProtKB-SubCell"/>
</dbReference>
<evidence type="ECO:0000313" key="15">
    <source>
        <dbReference type="Proteomes" id="UP000327493"/>
    </source>
</evidence>
<evidence type="ECO:0000256" key="9">
    <source>
        <dbReference type="ARBA" id="ARBA00022833"/>
    </source>
</evidence>
<keyword evidence="6" id="KW-0963">Cytoplasm</keyword>
<keyword evidence="9" id="KW-0862">Zinc</keyword>
<comment type="caution">
    <text evidence="14">The sequence shown here is derived from an EMBL/GenBank/DDBJ whole genome shotgun (WGS) entry which is preliminary data.</text>
</comment>
<name>A0A5J5D9Q7_9PERO</name>
<dbReference type="PANTHER" id="PTHR11203">
    <property type="entry name" value="CLEAVAGE AND POLYADENYLATION SPECIFICITY FACTOR FAMILY MEMBER"/>
    <property type="match status" value="1"/>
</dbReference>
<evidence type="ECO:0000256" key="6">
    <source>
        <dbReference type="ARBA" id="ARBA00022490"/>
    </source>
</evidence>
<comment type="subcellular location">
    <subcellularLocation>
        <location evidence="3">Cytoplasm</location>
    </subcellularLocation>
    <subcellularLocation>
        <location evidence="2">Nucleus</location>
    </subcellularLocation>
</comment>
<dbReference type="GO" id="GO:0016180">
    <property type="term" value="P:snRNA processing"/>
    <property type="evidence" value="ECO:0007669"/>
    <property type="project" value="TreeGrafter"/>
</dbReference>
<feature type="domain" description="Metallo-beta-lactamase" evidence="12">
    <location>
        <begin position="16"/>
        <end position="229"/>
    </location>
</feature>
<keyword evidence="15" id="KW-1185">Reference proteome</keyword>
<dbReference type="InterPro" id="IPR001279">
    <property type="entry name" value="Metallo-B-lactamas"/>
</dbReference>
<evidence type="ECO:0000256" key="10">
    <source>
        <dbReference type="ARBA" id="ARBA00023242"/>
    </source>
</evidence>
<evidence type="ECO:0000259" key="12">
    <source>
        <dbReference type="SMART" id="SM00849"/>
    </source>
</evidence>
<keyword evidence="10" id="KW-0539">Nucleus</keyword>
<accession>A0A5J5D9Q7</accession>
<dbReference type="CDD" id="cd16291">
    <property type="entry name" value="INTS11-like_MBL-fold"/>
    <property type="match status" value="1"/>
</dbReference>
<dbReference type="GO" id="GO:0016787">
    <property type="term" value="F:hydrolase activity"/>
    <property type="evidence" value="ECO:0007669"/>
    <property type="project" value="UniProtKB-KW"/>
</dbReference>
<sequence>MPEIKVTPLGAGQDVGRSCILVSIGGKNIMLDCGMHMGYNDDRRFPDFSYITQNGRLTEFLDCVIISHFHLDHCGALPFMSEMVGYDGPIYMTHPTKAICPILLEDFRKITVDKKGETNFFTSQMIKDCMKKVVPLNLHQTVQVDDELEIKAYYAGHVLGAAMVQIKVGSESVVYTGDYNMTPDRHLGAAWIDKCRPDILISESTYATTIRDSKRCRERDFLKKVHESIERGGKVLIPVFALGRAQELCILLETFWERMNLKAPIYFSTGLTEKANHYYKLFITWTNQKIRKTFVQRNMFEFKHIKAFDRSYADNPGPMVVFATPGMLHAGQSLQIFKKWAGNEKNMVIMPGYCVQGTIGHKILNGQRKLEMEGRSTVEYMSFSAHADAKGIMQLIRMAEPRNMLLVHGEAVKMEFLKGKIEQEFSIDCHMPANGETATVTTNPSVPSLKLVSSEQALKELGLNEHQLRFTCRVQLQDPHSDPDTLNRIYTHLKSVLKGYTIQHLPDGTVMVESIVIKVSSSAEDPNTKVLLLSWSYQDEDLGSFLSTLLKKGLPSGLC</sequence>
<reference evidence="14 15" key="1">
    <citation type="submission" date="2019-08" db="EMBL/GenBank/DDBJ databases">
        <title>A chromosome-level genome assembly, high-density linkage maps, and genome scans reveal the genomic architecture of hybrid incompatibilities underlying speciation via character displacement in darters (Percidae: Etheostominae).</title>
        <authorList>
            <person name="Moran R.L."/>
            <person name="Catchen J.M."/>
            <person name="Fuller R.C."/>
        </authorList>
    </citation>
    <scope>NUCLEOTIDE SEQUENCE [LARGE SCALE GENOMIC DNA]</scope>
    <source>
        <strain evidence="14">EspeVRDwgs_2016</strain>
        <tissue evidence="14">Muscle</tissue>
    </source>
</reference>
<dbReference type="Pfam" id="PF21386">
    <property type="entry name" value="IntS11_C"/>
    <property type="match status" value="1"/>
</dbReference>
<evidence type="ECO:0000256" key="1">
    <source>
        <dbReference type="ARBA" id="ARBA00001947"/>
    </source>
</evidence>
<dbReference type="InterPro" id="IPR050698">
    <property type="entry name" value="MBL"/>
</dbReference>
<keyword evidence="7" id="KW-0479">Metal-binding</keyword>
<dbReference type="Gene3D" id="3.40.50.10890">
    <property type="match status" value="1"/>
</dbReference>
<evidence type="ECO:0000256" key="11">
    <source>
        <dbReference type="ARBA" id="ARBA00029625"/>
    </source>
</evidence>
<evidence type="ECO:0000256" key="7">
    <source>
        <dbReference type="ARBA" id="ARBA00022723"/>
    </source>
</evidence>
<evidence type="ECO:0000256" key="2">
    <source>
        <dbReference type="ARBA" id="ARBA00004123"/>
    </source>
</evidence>
<dbReference type="AlphaFoldDB" id="A0A5J5D9Q7"/>
<feature type="domain" description="Beta-Casp" evidence="13">
    <location>
        <begin position="245"/>
        <end position="363"/>
    </location>
</feature>
<dbReference type="InterPro" id="IPR036866">
    <property type="entry name" value="RibonucZ/Hydroxyglut_hydro"/>
</dbReference>
<dbReference type="PANTHER" id="PTHR11203:SF37">
    <property type="entry name" value="INTEGRATOR COMPLEX SUBUNIT 11"/>
    <property type="match status" value="1"/>
</dbReference>
<keyword evidence="8" id="KW-0378">Hydrolase</keyword>
<gene>
    <name evidence="14" type="ORF">FQN60_002355</name>
</gene>
<evidence type="ECO:0000256" key="5">
    <source>
        <dbReference type="ARBA" id="ARBA00016810"/>
    </source>
</evidence>
<dbReference type="Gene3D" id="3.60.15.10">
    <property type="entry name" value="Ribonuclease Z/Hydroxyacylglutathione hydrolase-like"/>
    <property type="match status" value="1"/>
</dbReference>
<dbReference type="InterPro" id="IPR041897">
    <property type="entry name" value="INTS11-like_MBL-fold"/>
</dbReference>
<comment type="similarity">
    <text evidence="4">Belongs to the metallo-beta-lactamase superfamily. RNA-metabolizing metallo-beta-lactamase-like family. INTS11 subfamily.</text>
</comment>